<dbReference type="Gene3D" id="1.10.10.10">
    <property type="entry name" value="Winged helix-like DNA-binding domain superfamily/Winged helix DNA-binding domain"/>
    <property type="match status" value="1"/>
</dbReference>
<sequence length="160" mass="17919">MNVAKVKLDRIDLKILGELLSDARLSSADLAERVSLTASPCWRRVKRLESEGVICGYNARLDSRKLGYQVMAFIHISLEKNHTQYVQEFEQAVLAIPQVLACHRISGRYDHQLMVVAEDLEAYGLFAEKYINGLPSVKEVYTSFVLKEVKATANPPLPAG</sequence>
<evidence type="ECO:0000256" key="1">
    <source>
        <dbReference type="ARBA" id="ARBA00023015"/>
    </source>
</evidence>
<dbReference type="EMBL" id="PDOB01000008">
    <property type="protein sequence ID" value="PIL40467.1"/>
    <property type="molecule type" value="Genomic_DNA"/>
</dbReference>
<reference evidence="5 6" key="1">
    <citation type="submission" date="2017-10" db="EMBL/GenBank/DDBJ databases">
        <title>Massilia psychrophilum sp. nov., a novel purple-pigmented bacterium isolated from Tianshan glacier, Xinjiang Municipality, China.</title>
        <authorList>
            <person name="Wang H."/>
        </authorList>
    </citation>
    <scope>NUCLEOTIDE SEQUENCE [LARGE SCALE GENOMIC DNA]</scope>
    <source>
        <strain evidence="5 6">JCM 30813</strain>
    </source>
</reference>
<dbReference type="GO" id="GO:0043200">
    <property type="term" value="P:response to amino acid"/>
    <property type="evidence" value="ECO:0007669"/>
    <property type="project" value="TreeGrafter"/>
</dbReference>
<protein>
    <submittedName>
        <fullName evidence="5">AsnC family transcriptional regulator</fullName>
    </submittedName>
</protein>
<dbReference type="Pfam" id="PF01037">
    <property type="entry name" value="AsnC_trans_reg"/>
    <property type="match status" value="1"/>
</dbReference>
<dbReference type="SUPFAM" id="SSF46785">
    <property type="entry name" value="Winged helix' DNA-binding domain"/>
    <property type="match status" value="1"/>
</dbReference>
<dbReference type="SUPFAM" id="SSF54909">
    <property type="entry name" value="Dimeric alpha+beta barrel"/>
    <property type="match status" value="1"/>
</dbReference>
<dbReference type="AlphaFoldDB" id="A0A2G8T342"/>
<dbReference type="PRINTS" id="PR00033">
    <property type="entry name" value="HTHASNC"/>
</dbReference>
<dbReference type="InterPro" id="IPR036390">
    <property type="entry name" value="WH_DNA-bd_sf"/>
</dbReference>
<dbReference type="InterPro" id="IPR019888">
    <property type="entry name" value="Tscrpt_reg_AsnC-like"/>
</dbReference>
<evidence type="ECO:0000259" key="4">
    <source>
        <dbReference type="PROSITE" id="PS50956"/>
    </source>
</evidence>
<name>A0A2G8T342_9BURK</name>
<dbReference type="PANTHER" id="PTHR30154:SF34">
    <property type="entry name" value="TRANSCRIPTIONAL REGULATOR AZLB"/>
    <property type="match status" value="1"/>
</dbReference>
<evidence type="ECO:0000256" key="2">
    <source>
        <dbReference type="ARBA" id="ARBA00023125"/>
    </source>
</evidence>
<keyword evidence="1" id="KW-0805">Transcription regulation</keyword>
<comment type="caution">
    <text evidence="5">The sequence shown here is derived from an EMBL/GenBank/DDBJ whole genome shotgun (WGS) entry which is preliminary data.</text>
</comment>
<accession>A0A2G8T342</accession>
<dbReference type="InterPro" id="IPR019887">
    <property type="entry name" value="Tscrpt_reg_AsnC/Lrp_C"/>
</dbReference>
<dbReference type="SMART" id="SM00344">
    <property type="entry name" value="HTH_ASNC"/>
    <property type="match status" value="1"/>
</dbReference>
<evidence type="ECO:0000313" key="5">
    <source>
        <dbReference type="EMBL" id="PIL40467.1"/>
    </source>
</evidence>
<dbReference type="InterPro" id="IPR036388">
    <property type="entry name" value="WH-like_DNA-bd_sf"/>
</dbReference>
<evidence type="ECO:0000256" key="3">
    <source>
        <dbReference type="ARBA" id="ARBA00023163"/>
    </source>
</evidence>
<dbReference type="GO" id="GO:0043565">
    <property type="term" value="F:sequence-specific DNA binding"/>
    <property type="evidence" value="ECO:0007669"/>
    <property type="project" value="InterPro"/>
</dbReference>
<dbReference type="Gene3D" id="3.30.70.920">
    <property type="match status" value="1"/>
</dbReference>
<dbReference type="PANTHER" id="PTHR30154">
    <property type="entry name" value="LEUCINE-RESPONSIVE REGULATORY PROTEIN"/>
    <property type="match status" value="1"/>
</dbReference>
<dbReference type="RefSeq" id="WP_099915347.1">
    <property type="nucleotide sequence ID" value="NZ_BMHS01000026.1"/>
</dbReference>
<dbReference type="OrthoDB" id="8526125at2"/>
<dbReference type="GO" id="GO:0005829">
    <property type="term" value="C:cytosol"/>
    <property type="evidence" value="ECO:0007669"/>
    <property type="project" value="TreeGrafter"/>
</dbReference>
<dbReference type="PROSITE" id="PS50956">
    <property type="entry name" value="HTH_ASNC_2"/>
    <property type="match status" value="1"/>
</dbReference>
<gene>
    <name evidence="5" type="ORF">CR103_07360</name>
</gene>
<evidence type="ECO:0000313" key="6">
    <source>
        <dbReference type="Proteomes" id="UP000228593"/>
    </source>
</evidence>
<keyword evidence="6" id="KW-1185">Reference proteome</keyword>
<proteinExistence type="predicted"/>
<dbReference type="CDD" id="cd00090">
    <property type="entry name" value="HTH_ARSR"/>
    <property type="match status" value="1"/>
</dbReference>
<dbReference type="GO" id="GO:0006355">
    <property type="term" value="P:regulation of DNA-templated transcription"/>
    <property type="evidence" value="ECO:0007669"/>
    <property type="project" value="UniProtKB-ARBA"/>
</dbReference>
<dbReference type="Proteomes" id="UP000228593">
    <property type="component" value="Unassembled WGS sequence"/>
</dbReference>
<dbReference type="InterPro" id="IPR000485">
    <property type="entry name" value="AsnC-type_HTH_dom"/>
</dbReference>
<dbReference type="Pfam" id="PF13412">
    <property type="entry name" value="HTH_24"/>
    <property type="match status" value="1"/>
</dbReference>
<dbReference type="InterPro" id="IPR011008">
    <property type="entry name" value="Dimeric_a/b-barrel"/>
</dbReference>
<keyword evidence="3" id="KW-0804">Transcription</keyword>
<organism evidence="5 6">
    <name type="scientific">Massilia psychrophila</name>
    <dbReference type="NCBI Taxonomy" id="1603353"/>
    <lineage>
        <taxon>Bacteria</taxon>
        <taxon>Pseudomonadati</taxon>
        <taxon>Pseudomonadota</taxon>
        <taxon>Betaproteobacteria</taxon>
        <taxon>Burkholderiales</taxon>
        <taxon>Oxalobacteraceae</taxon>
        <taxon>Telluria group</taxon>
        <taxon>Massilia</taxon>
    </lineage>
</organism>
<feature type="domain" description="HTH asnC-type" evidence="4">
    <location>
        <begin position="8"/>
        <end position="69"/>
    </location>
</feature>
<dbReference type="InterPro" id="IPR011991">
    <property type="entry name" value="ArsR-like_HTH"/>
</dbReference>
<keyword evidence="2" id="KW-0238">DNA-binding</keyword>